<dbReference type="InterPro" id="IPR001199">
    <property type="entry name" value="Cyt_B5-like_heme/steroid-bd"/>
</dbReference>
<dbReference type="PROSITE" id="PS50255">
    <property type="entry name" value="CYTOCHROME_B5_2"/>
    <property type="match status" value="1"/>
</dbReference>
<protein>
    <recommendedName>
        <fullName evidence="9">Cytochrome b5 domain-containing protein 1</fullName>
    </recommendedName>
</protein>
<feature type="domain" description="Cytochrome b5 heme-binding" evidence="11">
    <location>
        <begin position="8"/>
        <end position="123"/>
    </location>
</feature>
<dbReference type="Pfam" id="PF00173">
    <property type="entry name" value="Cyt-b5"/>
    <property type="match status" value="1"/>
</dbReference>
<keyword evidence="5" id="KW-0408">Iron</keyword>
<reference evidence="12" key="1">
    <citation type="submission" date="2022-01" db="EMBL/GenBank/DDBJ databases">
        <authorList>
            <person name="King R."/>
        </authorList>
    </citation>
    <scope>NUCLEOTIDE SEQUENCE</scope>
</reference>
<evidence type="ECO:0000256" key="1">
    <source>
        <dbReference type="ARBA" id="ARBA00004430"/>
    </source>
</evidence>
<keyword evidence="2" id="KW-0963">Cytoplasm</keyword>
<evidence type="ECO:0000256" key="6">
    <source>
        <dbReference type="ARBA" id="ARBA00023212"/>
    </source>
</evidence>
<dbReference type="InterPro" id="IPR052320">
    <property type="entry name" value="Cytochrome_b5_domain"/>
</dbReference>
<keyword evidence="4" id="KW-0479">Metal-binding</keyword>
<dbReference type="GO" id="GO:0046872">
    <property type="term" value="F:metal ion binding"/>
    <property type="evidence" value="ECO:0007669"/>
    <property type="project" value="UniProtKB-KW"/>
</dbReference>
<comment type="subcellular location">
    <subcellularLocation>
        <location evidence="1">Cytoplasm</location>
        <location evidence="1">Cytoskeleton</location>
        <location evidence="1">Cilium axoneme</location>
    </subcellularLocation>
</comment>
<dbReference type="EMBL" id="OU892283">
    <property type="protein sequence ID" value="CAG9771632.1"/>
    <property type="molecule type" value="Genomic_DNA"/>
</dbReference>
<dbReference type="Proteomes" id="UP001152799">
    <property type="component" value="Chromosome 7"/>
</dbReference>
<dbReference type="SUPFAM" id="SSF55856">
    <property type="entry name" value="Cytochrome b5-like heme/steroid binding domain"/>
    <property type="match status" value="1"/>
</dbReference>
<evidence type="ECO:0000313" key="12">
    <source>
        <dbReference type="EMBL" id="CAG9771632.1"/>
    </source>
</evidence>
<sequence length="228" mass="26787">MKDEPENWKIYAPFEVVIHNTEYDCWVSFLGKVFNITPLLRQYKGQKCIKPLLAMAGKDISHWFDEKTGDIQHYIHPETGVNVPYCPHGNLPDCPVGVPATSWKALDRPPWWKDENYQVGLLSKRIRPIRIINMLTSSEVTINVCCEDTLLTILERYRLFNKDAESYTWRYLDNNLDMSKTLEENGIVDERDKFIELGLPQNFYLPSIFLYYNDDLKWAKDLENDDDD</sequence>
<dbReference type="InterPro" id="IPR036400">
    <property type="entry name" value="Cyt_B5-like_heme/steroid_sf"/>
</dbReference>
<proteinExistence type="inferred from homology"/>
<evidence type="ECO:0000256" key="7">
    <source>
        <dbReference type="ARBA" id="ARBA00023273"/>
    </source>
</evidence>
<dbReference type="Gene3D" id="3.10.120.10">
    <property type="entry name" value="Cytochrome b5-like heme/steroid binding domain"/>
    <property type="match status" value="1"/>
</dbReference>
<dbReference type="OrthoDB" id="260091at2759"/>
<evidence type="ECO:0000259" key="11">
    <source>
        <dbReference type="PROSITE" id="PS50255"/>
    </source>
</evidence>
<keyword evidence="6" id="KW-0206">Cytoskeleton</keyword>
<comment type="similarity">
    <text evidence="8">Belongs to the cytochrome b5 family.</text>
</comment>
<accession>A0A9N9MU95</accession>
<gene>
    <name evidence="12" type="ORF">CEUTPL_LOCUS12062</name>
</gene>
<keyword evidence="13" id="KW-1185">Reference proteome</keyword>
<dbReference type="AlphaFoldDB" id="A0A9N9MU95"/>
<evidence type="ECO:0000256" key="4">
    <source>
        <dbReference type="ARBA" id="ARBA00022723"/>
    </source>
</evidence>
<organism evidence="12 13">
    <name type="scientific">Ceutorhynchus assimilis</name>
    <name type="common">cabbage seed weevil</name>
    <dbReference type="NCBI Taxonomy" id="467358"/>
    <lineage>
        <taxon>Eukaryota</taxon>
        <taxon>Metazoa</taxon>
        <taxon>Ecdysozoa</taxon>
        <taxon>Arthropoda</taxon>
        <taxon>Hexapoda</taxon>
        <taxon>Insecta</taxon>
        <taxon>Pterygota</taxon>
        <taxon>Neoptera</taxon>
        <taxon>Endopterygota</taxon>
        <taxon>Coleoptera</taxon>
        <taxon>Polyphaga</taxon>
        <taxon>Cucujiformia</taxon>
        <taxon>Curculionidae</taxon>
        <taxon>Ceutorhynchinae</taxon>
        <taxon>Ceutorhynchus</taxon>
    </lineage>
</organism>
<dbReference type="PANTHER" id="PTHR21281:SF0">
    <property type="entry name" value="CYTOCHROME B5 DOMAIN-CONTAINING PROTEIN 1"/>
    <property type="match status" value="1"/>
</dbReference>
<dbReference type="SMART" id="SM01117">
    <property type="entry name" value="Cyt-b5"/>
    <property type="match status" value="1"/>
</dbReference>
<evidence type="ECO:0000256" key="2">
    <source>
        <dbReference type="ARBA" id="ARBA00022490"/>
    </source>
</evidence>
<keyword evidence="7" id="KW-0966">Cell projection</keyword>
<evidence type="ECO:0000256" key="10">
    <source>
        <dbReference type="ARBA" id="ARBA00046139"/>
    </source>
</evidence>
<keyword evidence="3" id="KW-0349">Heme</keyword>
<evidence type="ECO:0000256" key="3">
    <source>
        <dbReference type="ARBA" id="ARBA00022617"/>
    </source>
</evidence>
<comment type="function">
    <text evidence="10">Radial spoke stalk protein that binds heme under oxidizing conditions. Required for the coordinated beating of multiple cilia maybe by functioning in a redox signaling pathway.</text>
</comment>
<name>A0A9N9MU95_9CUCU</name>
<dbReference type="PANTHER" id="PTHR21281">
    <property type="entry name" value="CYTOCHROME B5 DOMAIN-CONTAINING PROTEIN 1"/>
    <property type="match status" value="1"/>
</dbReference>
<evidence type="ECO:0000256" key="8">
    <source>
        <dbReference type="ARBA" id="ARBA00038168"/>
    </source>
</evidence>
<evidence type="ECO:0000313" key="13">
    <source>
        <dbReference type="Proteomes" id="UP001152799"/>
    </source>
</evidence>
<evidence type="ECO:0000256" key="5">
    <source>
        <dbReference type="ARBA" id="ARBA00023004"/>
    </source>
</evidence>
<evidence type="ECO:0000256" key="9">
    <source>
        <dbReference type="ARBA" id="ARBA00040649"/>
    </source>
</evidence>
<dbReference type="GO" id="GO:0005930">
    <property type="term" value="C:axoneme"/>
    <property type="evidence" value="ECO:0007669"/>
    <property type="project" value="UniProtKB-SubCell"/>
</dbReference>